<accession>A0A517YQW8</accession>
<reference evidence="1 2" key="1">
    <citation type="submission" date="2019-02" db="EMBL/GenBank/DDBJ databases">
        <title>Deep-cultivation of Planctomycetes and their phenomic and genomic characterization uncovers novel biology.</title>
        <authorList>
            <person name="Wiegand S."/>
            <person name="Jogler M."/>
            <person name="Boedeker C."/>
            <person name="Pinto D."/>
            <person name="Vollmers J."/>
            <person name="Rivas-Marin E."/>
            <person name="Kohn T."/>
            <person name="Peeters S.H."/>
            <person name="Heuer A."/>
            <person name="Rast P."/>
            <person name="Oberbeckmann S."/>
            <person name="Bunk B."/>
            <person name="Jeske O."/>
            <person name="Meyerdierks A."/>
            <person name="Storesund J.E."/>
            <person name="Kallscheuer N."/>
            <person name="Luecker S."/>
            <person name="Lage O.M."/>
            <person name="Pohl T."/>
            <person name="Merkel B.J."/>
            <person name="Hornburger P."/>
            <person name="Mueller R.-W."/>
            <person name="Bruemmer F."/>
            <person name="Labrenz M."/>
            <person name="Spormann A.M."/>
            <person name="Op den Camp H."/>
            <person name="Overmann J."/>
            <person name="Amann R."/>
            <person name="Jetten M.S.M."/>
            <person name="Mascher T."/>
            <person name="Medema M.H."/>
            <person name="Devos D.P."/>
            <person name="Kaster A.-K."/>
            <person name="Ovreas L."/>
            <person name="Rohde M."/>
            <person name="Galperin M.Y."/>
            <person name="Jogler C."/>
        </authorList>
    </citation>
    <scope>NUCLEOTIDE SEQUENCE [LARGE SCALE GENOMIC DNA]</scope>
    <source>
        <strain evidence="1 2">KS4</strain>
    </source>
</reference>
<evidence type="ECO:0000313" key="1">
    <source>
        <dbReference type="EMBL" id="QDU32628.1"/>
    </source>
</evidence>
<name>A0A517YQW8_9BACT</name>
<dbReference type="EMBL" id="CP036425">
    <property type="protein sequence ID" value="QDU32628.1"/>
    <property type="molecule type" value="Genomic_DNA"/>
</dbReference>
<sequence length="75" mass="8429">MGYGYGWIGHAKLFTKNCEAAKVSIARANHAEQSGGLMRIVWVLHAKVCGRQGQVGHWDVISMRRIDWDFEKQGA</sequence>
<dbReference type="KEGG" id="pcor:KS4_06620"/>
<keyword evidence="2" id="KW-1185">Reference proteome</keyword>
<proteinExistence type="predicted"/>
<dbReference type="AlphaFoldDB" id="A0A517YQW8"/>
<organism evidence="1 2">
    <name type="scientific">Poriferisphaera corsica</name>
    <dbReference type="NCBI Taxonomy" id="2528020"/>
    <lineage>
        <taxon>Bacteria</taxon>
        <taxon>Pseudomonadati</taxon>
        <taxon>Planctomycetota</taxon>
        <taxon>Phycisphaerae</taxon>
        <taxon>Phycisphaerales</taxon>
        <taxon>Phycisphaeraceae</taxon>
        <taxon>Poriferisphaera</taxon>
    </lineage>
</organism>
<protein>
    <submittedName>
        <fullName evidence="1">Uncharacterized protein</fullName>
    </submittedName>
</protein>
<gene>
    <name evidence="1" type="ORF">KS4_06620</name>
</gene>
<dbReference type="Proteomes" id="UP000317369">
    <property type="component" value="Chromosome"/>
</dbReference>
<evidence type="ECO:0000313" key="2">
    <source>
        <dbReference type="Proteomes" id="UP000317369"/>
    </source>
</evidence>